<protein>
    <recommendedName>
        <fullName evidence="4">Secreted protein</fullName>
    </recommendedName>
</protein>
<dbReference type="EMBL" id="OZ034825">
    <property type="protein sequence ID" value="CAL1680500.1"/>
    <property type="molecule type" value="Genomic_DNA"/>
</dbReference>
<evidence type="ECO:0008006" key="4">
    <source>
        <dbReference type="Google" id="ProtNLM"/>
    </source>
</evidence>
<evidence type="ECO:0000313" key="2">
    <source>
        <dbReference type="EMBL" id="CAL1680500.1"/>
    </source>
</evidence>
<organism evidence="2 3">
    <name type="scientific">Lasius platythorax</name>
    <dbReference type="NCBI Taxonomy" id="488582"/>
    <lineage>
        <taxon>Eukaryota</taxon>
        <taxon>Metazoa</taxon>
        <taxon>Ecdysozoa</taxon>
        <taxon>Arthropoda</taxon>
        <taxon>Hexapoda</taxon>
        <taxon>Insecta</taxon>
        <taxon>Pterygota</taxon>
        <taxon>Neoptera</taxon>
        <taxon>Endopterygota</taxon>
        <taxon>Hymenoptera</taxon>
        <taxon>Apocrita</taxon>
        <taxon>Aculeata</taxon>
        <taxon>Formicoidea</taxon>
        <taxon>Formicidae</taxon>
        <taxon>Formicinae</taxon>
        <taxon>Lasius</taxon>
        <taxon>Lasius</taxon>
    </lineage>
</organism>
<accession>A0AAV2NJP4</accession>
<feature type="signal peptide" evidence="1">
    <location>
        <begin position="1"/>
        <end position="18"/>
    </location>
</feature>
<evidence type="ECO:0000313" key="3">
    <source>
        <dbReference type="Proteomes" id="UP001497644"/>
    </source>
</evidence>
<sequence length="95" mass="10685">MILVNLFVVLITDSTANSFPLLVVCHSNFSSSSFSREKSVAREQLERVLPGVIICEEKSGIARDRQDQNDLGNVLAWRHVSVYALARRGGKREWP</sequence>
<name>A0AAV2NJP4_9HYME</name>
<reference evidence="2" key="1">
    <citation type="submission" date="2024-04" db="EMBL/GenBank/DDBJ databases">
        <authorList>
            <consortium name="Molecular Ecology Group"/>
        </authorList>
    </citation>
    <scope>NUCLEOTIDE SEQUENCE</scope>
</reference>
<dbReference type="AlphaFoldDB" id="A0AAV2NJP4"/>
<proteinExistence type="predicted"/>
<gene>
    <name evidence="2" type="ORF">LPLAT_LOCUS6503</name>
</gene>
<feature type="chain" id="PRO_5043348726" description="Secreted protein" evidence="1">
    <location>
        <begin position="19"/>
        <end position="95"/>
    </location>
</feature>
<keyword evidence="1" id="KW-0732">Signal</keyword>
<keyword evidence="3" id="KW-1185">Reference proteome</keyword>
<dbReference type="Proteomes" id="UP001497644">
    <property type="component" value="Chromosome 2"/>
</dbReference>
<evidence type="ECO:0000256" key="1">
    <source>
        <dbReference type="SAM" id="SignalP"/>
    </source>
</evidence>